<keyword evidence="2" id="KW-1185">Reference proteome</keyword>
<reference evidence="1 2" key="1">
    <citation type="submission" date="2015-01" db="EMBL/GenBank/DDBJ databases">
        <title>Evolution of Trichinella species and genotypes.</title>
        <authorList>
            <person name="Korhonen P.K."/>
            <person name="Edoardo P."/>
            <person name="Giuseppe L.R."/>
            <person name="Gasser R.B."/>
        </authorList>
    </citation>
    <scope>NUCLEOTIDE SEQUENCE [LARGE SCALE GENOMIC DNA]</scope>
    <source>
        <strain evidence="1">ISS2496</strain>
    </source>
</reference>
<proteinExistence type="predicted"/>
<organism evidence="1 2">
    <name type="scientific">Trichinella patagoniensis</name>
    <dbReference type="NCBI Taxonomy" id="990121"/>
    <lineage>
        <taxon>Eukaryota</taxon>
        <taxon>Metazoa</taxon>
        <taxon>Ecdysozoa</taxon>
        <taxon>Nematoda</taxon>
        <taxon>Enoplea</taxon>
        <taxon>Dorylaimia</taxon>
        <taxon>Trichinellida</taxon>
        <taxon>Trichinellidae</taxon>
        <taxon>Trichinella</taxon>
    </lineage>
</organism>
<gene>
    <name evidence="1" type="ORF">T12_7948</name>
</gene>
<dbReference type="EMBL" id="JYDQ01000102">
    <property type="protein sequence ID" value="KRY15085.1"/>
    <property type="molecule type" value="Genomic_DNA"/>
</dbReference>
<accession>A0A0V0ZRF7</accession>
<protein>
    <submittedName>
        <fullName evidence="1">Uncharacterized protein</fullName>
    </submittedName>
</protein>
<dbReference type="AlphaFoldDB" id="A0A0V0ZRF7"/>
<sequence>MDFHFSGEMKNFRNCISGPTPFACRTNWVGKVGNNKRWVVLQAAAGVVSDRSVDPLPARFISLGDTCPTVQHGNATALRRVNNNRCGSSWRGKFESCHSSSGPKCPGQSYFTNSALCD</sequence>
<comment type="caution">
    <text evidence="1">The sequence shown here is derived from an EMBL/GenBank/DDBJ whole genome shotgun (WGS) entry which is preliminary data.</text>
</comment>
<name>A0A0V0ZRF7_9BILA</name>
<dbReference type="Proteomes" id="UP000054783">
    <property type="component" value="Unassembled WGS sequence"/>
</dbReference>
<evidence type="ECO:0000313" key="1">
    <source>
        <dbReference type="EMBL" id="KRY15085.1"/>
    </source>
</evidence>
<evidence type="ECO:0000313" key="2">
    <source>
        <dbReference type="Proteomes" id="UP000054783"/>
    </source>
</evidence>